<evidence type="ECO:0000313" key="1">
    <source>
        <dbReference type="EMBL" id="QPM90215.1"/>
    </source>
</evidence>
<dbReference type="AlphaFoldDB" id="A0A418SEW2"/>
<proteinExistence type="predicted"/>
<gene>
    <name evidence="1" type="ORF">PSAL_014500</name>
</gene>
<dbReference type="KEGG" id="palw:PSAL_014500"/>
<dbReference type="OrthoDB" id="7691333at2"/>
<organism evidence="1 2">
    <name type="scientific">Pseudooceanicola algae</name>
    <dbReference type="NCBI Taxonomy" id="1537215"/>
    <lineage>
        <taxon>Bacteria</taxon>
        <taxon>Pseudomonadati</taxon>
        <taxon>Pseudomonadota</taxon>
        <taxon>Alphaproteobacteria</taxon>
        <taxon>Rhodobacterales</taxon>
        <taxon>Paracoccaceae</taxon>
        <taxon>Pseudooceanicola</taxon>
    </lineage>
</organism>
<dbReference type="Pfam" id="PF10636">
    <property type="entry name" value="hemP"/>
    <property type="match status" value="1"/>
</dbReference>
<dbReference type="Gene3D" id="2.10.70.10">
    <property type="entry name" value="Complement Module, domain 1"/>
    <property type="match status" value="1"/>
</dbReference>
<dbReference type="InterPro" id="IPR019600">
    <property type="entry name" value="Hemin_uptake_protein_HemP"/>
</dbReference>
<reference evidence="1 2" key="1">
    <citation type="submission" date="2020-08" db="EMBL/GenBank/DDBJ databases">
        <title>Genome sequence of Rhodobacteraceae bacterium Lw-13e.</title>
        <authorList>
            <person name="Poehlein A."/>
            <person name="Wolter L."/>
            <person name="Daniel R."/>
            <person name="Brinkhoff T."/>
        </authorList>
    </citation>
    <scope>NUCLEOTIDE SEQUENCE [LARGE SCALE GENOMIC DNA]</scope>
    <source>
        <strain evidence="1 2">Lw-13e</strain>
    </source>
</reference>
<keyword evidence="2" id="KW-1185">Reference proteome</keyword>
<evidence type="ECO:0000313" key="2">
    <source>
        <dbReference type="Proteomes" id="UP000283786"/>
    </source>
</evidence>
<protein>
    <submittedName>
        <fullName evidence="1">Uncharacterized protein</fullName>
    </submittedName>
</protein>
<dbReference type="EMBL" id="CP060436">
    <property type="protein sequence ID" value="QPM90215.1"/>
    <property type="molecule type" value="Genomic_DNA"/>
</dbReference>
<dbReference type="Proteomes" id="UP000283786">
    <property type="component" value="Chromosome"/>
</dbReference>
<accession>A0A418SEW2</accession>
<name>A0A418SEW2_9RHOB</name>
<sequence>MMNEKIDRKTAIPAIPQHDAVELTGGGSTAQIVLNDQVYTLRITRAGKLILTK</sequence>
<dbReference type="RefSeq" id="WP_119839829.1">
    <property type="nucleotide sequence ID" value="NZ_CP060436.1"/>
</dbReference>